<proteinExistence type="predicted"/>
<dbReference type="AlphaFoldDB" id="A0A7J3JNW5"/>
<evidence type="ECO:0000256" key="8">
    <source>
        <dbReference type="ARBA" id="ARBA00022840"/>
    </source>
</evidence>
<accession>A0A7J3JNW5</accession>
<gene>
    <name evidence="13" type="ORF">ENT87_01935</name>
    <name evidence="14" type="ORF">ENU30_02175</name>
</gene>
<keyword evidence="4" id="KW-0436">Ligase</keyword>
<sequence length="366" mass="41865">MLTYTPSIERLVAEVRSLYRDVDCAIACVSGGVDSTVSAIIARIALGDRVYPVFIDTGFMRLGEAERVRDALRGLLDLEVYNFADDIVSGIEGLFDAEEKRIAFREGFYRAVKDIAEEKRCSWVVQGTIKADVVETVGRIKTQHNVLNEELLKRFNLRVIEPLIDLYKHEVREVARQLGLPRWIAERQPFPGPGLLIRTVGRFYREKLELVRKATEIVEEKLGDRGYSQYFPAIWEYQVAEEGRIDSIEYLVFSVRTTGVVDGVRVYGHPLLIRRYPAELDTWKLYRYFDSRQYPHVLTELVDSGGGEYVAAIRIVKTENYMVAEVPRVDIDELKLVAENIVSLLPKVRVVAFDITPKPPATIEYE</sequence>
<evidence type="ECO:0000256" key="4">
    <source>
        <dbReference type="ARBA" id="ARBA00022598"/>
    </source>
</evidence>
<dbReference type="GO" id="GO:0004810">
    <property type="term" value="F:CCA tRNA nucleotidyltransferase activity"/>
    <property type="evidence" value="ECO:0007669"/>
    <property type="project" value="InterPro"/>
</dbReference>
<dbReference type="GO" id="GO:0003921">
    <property type="term" value="F:GMP synthase activity"/>
    <property type="evidence" value="ECO:0007669"/>
    <property type="project" value="InterPro"/>
</dbReference>
<dbReference type="Gene3D" id="3.40.50.620">
    <property type="entry name" value="HUPs"/>
    <property type="match status" value="1"/>
</dbReference>
<comment type="pathway">
    <text evidence="2">Purine metabolism; GMP biosynthesis; GMP from XMP (L-Gln route): step 1/1.</text>
</comment>
<keyword evidence="8 11" id="KW-0067">ATP-binding</keyword>
<dbReference type="EMBL" id="DTBZ01000051">
    <property type="protein sequence ID" value="HGQ17776.1"/>
    <property type="molecule type" value="Genomic_DNA"/>
</dbReference>
<evidence type="ECO:0000256" key="11">
    <source>
        <dbReference type="PROSITE-ProRule" id="PRU00886"/>
    </source>
</evidence>
<dbReference type="InterPro" id="IPR014729">
    <property type="entry name" value="Rossmann-like_a/b/a_fold"/>
</dbReference>
<evidence type="ECO:0000256" key="9">
    <source>
        <dbReference type="ARBA" id="ARBA00030464"/>
    </source>
</evidence>
<dbReference type="EC" id="6.3.5.2" evidence="3"/>
<evidence type="ECO:0000256" key="6">
    <source>
        <dbReference type="ARBA" id="ARBA00022749"/>
    </source>
</evidence>
<feature type="binding site" evidence="11">
    <location>
        <begin position="30"/>
        <end position="36"/>
    </location>
    <ligand>
        <name>ATP</name>
        <dbReference type="ChEBI" id="CHEBI:30616"/>
    </ligand>
</feature>
<evidence type="ECO:0000313" key="14">
    <source>
        <dbReference type="EMBL" id="HGQ17776.1"/>
    </source>
</evidence>
<evidence type="ECO:0000256" key="1">
    <source>
        <dbReference type="ARBA" id="ARBA00002332"/>
    </source>
</evidence>
<keyword evidence="7 11" id="KW-0658">Purine biosynthesis</keyword>
<evidence type="ECO:0000256" key="7">
    <source>
        <dbReference type="ARBA" id="ARBA00022755"/>
    </source>
</evidence>
<name>A0A7J3JNW5_9CREN</name>
<organism evidence="14">
    <name type="scientific">Ignisphaera aggregans</name>
    <dbReference type="NCBI Taxonomy" id="334771"/>
    <lineage>
        <taxon>Archaea</taxon>
        <taxon>Thermoproteota</taxon>
        <taxon>Thermoprotei</taxon>
        <taxon>Desulfurococcales</taxon>
        <taxon>Desulfurococcaceae</taxon>
        <taxon>Ignisphaera</taxon>
    </lineage>
</organism>
<dbReference type="SUPFAM" id="SSF52402">
    <property type="entry name" value="Adenine nucleotide alpha hydrolases-like"/>
    <property type="match status" value="1"/>
</dbReference>
<feature type="domain" description="GMPS ATP-PPase" evidence="12">
    <location>
        <begin position="2"/>
        <end position="187"/>
    </location>
</feature>
<dbReference type="Pfam" id="PF02568">
    <property type="entry name" value="ThiI"/>
    <property type="match status" value="1"/>
</dbReference>
<dbReference type="Gene3D" id="3.30.300.10">
    <property type="match status" value="1"/>
</dbReference>
<dbReference type="Pfam" id="PF00958">
    <property type="entry name" value="GMP_synt_C"/>
    <property type="match status" value="1"/>
</dbReference>
<keyword evidence="6 11" id="KW-0332">GMP biosynthesis</keyword>
<evidence type="ECO:0000256" key="5">
    <source>
        <dbReference type="ARBA" id="ARBA00022741"/>
    </source>
</evidence>
<dbReference type="EMBL" id="DTAI01000060">
    <property type="protein sequence ID" value="HGN36301.1"/>
    <property type="molecule type" value="Genomic_DNA"/>
</dbReference>
<dbReference type="PANTHER" id="PTHR11922">
    <property type="entry name" value="GMP SYNTHASE-RELATED"/>
    <property type="match status" value="1"/>
</dbReference>
<keyword evidence="5 11" id="KW-0547">Nucleotide-binding</keyword>
<dbReference type="GO" id="GO:0005829">
    <property type="term" value="C:cytosol"/>
    <property type="evidence" value="ECO:0007669"/>
    <property type="project" value="TreeGrafter"/>
</dbReference>
<comment type="function">
    <text evidence="1">Catalyzes the synthesis of GMP from XMP.</text>
</comment>
<dbReference type="SUPFAM" id="SSF54810">
    <property type="entry name" value="GMP synthetase C-terminal dimerisation domain"/>
    <property type="match status" value="1"/>
</dbReference>
<comment type="catalytic activity">
    <reaction evidence="10">
        <text>XMP + L-glutamine + ATP + H2O = GMP + L-glutamate + AMP + diphosphate + 2 H(+)</text>
        <dbReference type="Rhea" id="RHEA:11680"/>
        <dbReference type="ChEBI" id="CHEBI:15377"/>
        <dbReference type="ChEBI" id="CHEBI:15378"/>
        <dbReference type="ChEBI" id="CHEBI:29985"/>
        <dbReference type="ChEBI" id="CHEBI:30616"/>
        <dbReference type="ChEBI" id="CHEBI:33019"/>
        <dbReference type="ChEBI" id="CHEBI:57464"/>
        <dbReference type="ChEBI" id="CHEBI:58115"/>
        <dbReference type="ChEBI" id="CHEBI:58359"/>
        <dbReference type="ChEBI" id="CHEBI:456215"/>
        <dbReference type="EC" id="6.3.5.2"/>
    </reaction>
</comment>
<dbReference type="InterPro" id="IPR001674">
    <property type="entry name" value="GMP_synth_C"/>
</dbReference>
<evidence type="ECO:0000256" key="2">
    <source>
        <dbReference type="ARBA" id="ARBA00005153"/>
    </source>
</evidence>
<reference evidence="14" key="1">
    <citation type="journal article" date="2020" name="mSystems">
        <title>Genome- and Community-Level Interaction Insights into Carbon Utilization and Element Cycling Functions of Hydrothermarchaeota in Hydrothermal Sediment.</title>
        <authorList>
            <person name="Zhou Z."/>
            <person name="Liu Y."/>
            <person name="Xu W."/>
            <person name="Pan J."/>
            <person name="Luo Z.H."/>
            <person name="Li M."/>
        </authorList>
    </citation>
    <scope>NUCLEOTIDE SEQUENCE [LARGE SCALE GENOMIC DNA]</scope>
    <source>
        <strain evidence="13">SpSt-618</strain>
        <strain evidence="14">SpSt-657</strain>
    </source>
</reference>
<comment type="caution">
    <text evidence="14">The sequence shown here is derived from an EMBL/GenBank/DDBJ whole genome shotgun (WGS) entry which is preliminary data.</text>
</comment>
<evidence type="ECO:0000256" key="10">
    <source>
        <dbReference type="ARBA" id="ARBA00049404"/>
    </source>
</evidence>
<dbReference type="InterPro" id="IPR025777">
    <property type="entry name" value="GMPS_ATP_PPase_dom"/>
</dbReference>
<evidence type="ECO:0000259" key="12">
    <source>
        <dbReference type="PROSITE" id="PS51553"/>
    </source>
</evidence>
<protein>
    <recommendedName>
        <fullName evidence="3">GMP synthase (glutamine-hydrolyzing)</fullName>
        <ecNumber evidence="3">6.3.5.2</ecNumber>
    </recommendedName>
    <alternativeName>
        <fullName evidence="9">GMP synthetase</fullName>
    </alternativeName>
</protein>
<evidence type="ECO:0000256" key="3">
    <source>
        <dbReference type="ARBA" id="ARBA00012746"/>
    </source>
</evidence>
<dbReference type="InterPro" id="IPR020536">
    <property type="entry name" value="ThiI_AANH"/>
</dbReference>
<dbReference type="PROSITE" id="PS51553">
    <property type="entry name" value="GMPS_ATP_PPASE"/>
    <property type="match status" value="1"/>
</dbReference>
<dbReference type="UniPathway" id="UPA00189">
    <property type="reaction ID" value="UER00296"/>
</dbReference>
<dbReference type="PANTHER" id="PTHR11922:SF2">
    <property type="entry name" value="GMP SYNTHASE [GLUTAMINE-HYDROLYZING]"/>
    <property type="match status" value="1"/>
</dbReference>
<dbReference type="GO" id="GO:0005524">
    <property type="term" value="F:ATP binding"/>
    <property type="evidence" value="ECO:0007669"/>
    <property type="project" value="UniProtKB-UniRule"/>
</dbReference>
<evidence type="ECO:0000313" key="13">
    <source>
        <dbReference type="EMBL" id="HGN36301.1"/>
    </source>
</evidence>